<keyword evidence="8" id="KW-1185">Reference proteome</keyword>
<dbReference type="PROSITE" id="PS50234">
    <property type="entry name" value="VWFA"/>
    <property type="match status" value="1"/>
</dbReference>
<evidence type="ECO:0000256" key="2">
    <source>
        <dbReference type="ARBA" id="ARBA00022692"/>
    </source>
</evidence>
<dbReference type="AlphaFoldDB" id="A0A5C6UU88"/>
<evidence type="ECO:0000256" key="3">
    <source>
        <dbReference type="ARBA" id="ARBA00022989"/>
    </source>
</evidence>
<evidence type="ECO:0000259" key="6">
    <source>
        <dbReference type="PROSITE" id="PS50234"/>
    </source>
</evidence>
<dbReference type="InterPro" id="IPR002035">
    <property type="entry name" value="VWF_A"/>
</dbReference>
<dbReference type="PRINTS" id="PR00453">
    <property type="entry name" value="VWFADOMAIN"/>
</dbReference>
<dbReference type="RefSeq" id="WP_147015182.1">
    <property type="nucleotide sequence ID" value="NZ_VORB01000010.1"/>
</dbReference>
<feature type="transmembrane region" description="Helical" evidence="5">
    <location>
        <begin position="12"/>
        <end position="33"/>
    </location>
</feature>
<evidence type="ECO:0000313" key="7">
    <source>
        <dbReference type="EMBL" id="TXC76180.1"/>
    </source>
</evidence>
<dbReference type="EMBL" id="VORB01000010">
    <property type="protein sequence ID" value="TXC76180.1"/>
    <property type="molecule type" value="Genomic_DNA"/>
</dbReference>
<reference evidence="7 8" key="1">
    <citation type="submission" date="2019-08" db="EMBL/GenBank/DDBJ databases">
        <title>Genome of Luteibaculum oceani JCM 18817.</title>
        <authorList>
            <person name="Bowman J.P."/>
        </authorList>
    </citation>
    <scope>NUCLEOTIDE SEQUENCE [LARGE SCALE GENOMIC DNA]</scope>
    <source>
        <strain evidence="7 8">JCM 18817</strain>
    </source>
</reference>
<protein>
    <submittedName>
        <fullName evidence="7">VWA domain-containing protein</fullName>
    </submittedName>
</protein>
<dbReference type="SMART" id="SM00327">
    <property type="entry name" value="VWA"/>
    <property type="match status" value="1"/>
</dbReference>
<keyword evidence="1" id="KW-1003">Cell membrane</keyword>
<name>A0A5C6UU88_9FLAO</name>
<gene>
    <name evidence="7" type="ORF">FRX97_10535</name>
</gene>
<keyword evidence="3 5" id="KW-1133">Transmembrane helix</keyword>
<comment type="caution">
    <text evidence="7">The sequence shown here is derived from an EMBL/GenBank/DDBJ whole genome shotgun (WGS) entry which is preliminary data.</text>
</comment>
<proteinExistence type="predicted"/>
<dbReference type="PANTHER" id="PTHR22550:SF5">
    <property type="entry name" value="LEUCINE ZIPPER PROTEIN 4"/>
    <property type="match status" value="1"/>
</dbReference>
<keyword evidence="4 5" id="KW-0472">Membrane</keyword>
<evidence type="ECO:0000256" key="1">
    <source>
        <dbReference type="ARBA" id="ARBA00022475"/>
    </source>
</evidence>
<evidence type="ECO:0000313" key="8">
    <source>
        <dbReference type="Proteomes" id="UP000321168"/>
    </source>
</evidence>
<dbReference type="InterPro" id="IPR036465">
    <property type="entry name" value="vWFA_dom_sf"/>
</dbReference>
<evidence type="ECO:0000256" key="4">
    <source>
        <dbReference type="ARBA" id="ARBA00023136"/>
    </source>
</evidence>
<dbReference type="Pfam" id="PF13519">
    <property type="entry name" value="VWA_2"/>
    <property type="match status" value="1"/>
</dbReference>
<dbReference type="Gene3D" id="3.40.50.410">
    <property type="entry name" value="von Willebrand factor, type A domain"/>
    <property type="match status" value="1"/>
</dbReference>
<organism evidence="7 8">
    <name type="scientific">Luteibaculum oceani</name>
    <dbReference type="NCBI Taxonomy" id="1294296"/>
    <lineage>
        <taxon>Bacteria</taxon>
        <taxon>Pseudomonadati</taxon>
        <taxon>Bacteroidota</taxon>
        <taxon>Flavobacteriia</taxon>
        <taxon>Flavobacteriales</taxon>
        <taxon>Luteibaculaceae</taxon>
        <taxon>Luteibaculum</taxon>
    </lineage>
</organism>
<dbReference type="InterPro" id="IPR050768">
    <property type="entry name" value="UPF0353/GerABKA_families"/>
</dbReference>
<sequence length="382" mass="42487">MEKTKTYSPGKFIAFALVMEIIFLGVAFLLFQFGERWITGLRFDNKQYFILIPIGTLITFAYFFYTRWKAKAINKFADLELFNAVVEPYSISKHSIKFWLFRVALFLLAFACINPKIGSRLAEGKTKGMDIVFCLDVSNSMLAEDLTPNRLSKAKRMIEKVLDELNGDRIGLVVFAGEAFVQLPLTTDYGAARLFLSSLSPDVVPTQGTAIGSAIDLAFQSFDPESPVGKAIIVITDGENHEDDAGFAAKYANDNGIKVFGVGMGTIAGAPIPVNKGKKDFKRDNSGEIVVSKLNAALIEEIADKGNGLAIYASNSQQATKALIEELQQMEKGELDTVVYQDYEDRFQWFLLPSVLLLLIDALLGSRKNKWLNRLNLFSHEK</sequence>
<feature type="domain" description="VWFA" evidence="6">
    <location>
        <begin position="130"/>
        <end position="327"/>
    </location>
</feature>
<accession>A0A5C6UU88</accession>
<evidence type="ECO:0000256" key="5">
    <source>
        <dbReference type="SAM" id="Phobius"/>
    </source>
</evidence>
<dbReference type="SUPFAM" id="SSF53300">
    <property type="entry name" value="vWA-like"/>
    <property type="match status" value="1"/>
</dbReference>
<dbReference type="PANTHER" id="PTHR22550">
    <property type="entry name" value="SPORE GERMINATION PROTEIN"/>
    <property type="match status" value="1"/>
</dbReference>
<feature type="transmembrane region" description="Helical" evidence="5">
    <location>
        <begin position="48"/>
        <end position="65"/>
    </location>
</feature>
<feature type="transmembrane region" description="Helical" evidence="5">
    <location>
        <begin position="99"/>
        <end position="117"/>
    </location>
</feature>
<dbReference type="Proteomes" id="UP000321168">
    <property type="component" value="Unassembled WGS sequence"/>
</dbReference>
<dbReference type="OrthoDB" id="6206554at2"/>
<keyword evidence="2 5" id="KW-0812">Transmembrane</keyword>